<protein>
    <submittedName>
        <fullName evidence="2">Uncharacterized protein</fullName>
    </submittedName>
</protein>
<accession>A0A8H7E273</accession>
<name>A0A8H7E273_9EURO</name>
<dbReference type="EMBL" id="JAACFV010000062">
    <property type="protein sequence ID" value="KAF7507834.1"/>
    <property type="molecule type" value="Genomic_DNA"/>
</dbReference>
<feature type="compositionally biased region" description="Polar residues" evidence="1">
    <location>
        <begin position="140"/>
        <end position="149"/>
    </location>
</feature>
<gene>
    <name evidence="2" type="ORF">GJ744_009998</name>
</gene>
<comment type="caution">
    <text evidence="2">The sequence shown here is derived from an EMBL/GenBank/DDBJ whole genome shotgun (WGS) entry which is preliminary data.</text>
</comment>
<dbReference type="OrthoDB" id="10350491at2759"/>
<feature type="region of interest" description="Disordered" evidence="1">
    <location>
        <begin position="70"/>
        <end position="159"/>
    </location>
</feature>
<proteinExistence type="predicted"/>
<reference evidence="2" key="1">
    <citation type="submission" date="2020-02" db="EMBL/GenBank/DDBJ databases">
        <authorList>
            <person name="Palmer J.M."/>
        </authorList>
    </citation>
    <scope>NUCLEOTIDE SEQUENCE</scope>
    <source>
        <strain evidence="2">EPUS1.4</strain>
        <tissue evidence="2">Thallus</tissue>
    </source>
</reference>
<evidence type="ECO:0000313" key="2">
    <source>
        <dbReference type="EMBL" id="KAF7507834.1"/>
    </source>
</evidence>
<evidence type="ECO:0000256" key="1">
    <source>
        <dbReference type="SAM" id="MobiDB-lite"/>
    </source>
</evidence>
<organism evidence="2 3">
    <name type="scientific">Endocarpon pusillum</name>
    <dbReference type="NCBI Taxonomy" id="364733"/>
    <lineage>
        <taxon>Eukaryota</taxon>
        <taxon>Fungi</taxon>
        <taxon>Dikarya</taxon>
        <taxon>Ascomycota</taxon>
        <taxon>Pezizomycotina</taxon>
        <taxon>Eurotiomycetes</taxon>
        <taxon>Chaetothyriomycetidae</taxon>
        <taxon>Verrucariales</taxon>
        <taxon>Verrucariaceae</taxon>
        <taxon>Endocarpon</taxon>
    </lineage>
</organism>
<dbReference type="Proteomes" id="UP000606974">
    <property type="component" value="Unassembled WGS sequence"/>
</dbReference>
<keyword evidence="3" id="KW-1185">Reference proteome</keyword>
<sequence>MAEIAAVAGLGAAGVGISAMLIQGDPINEMLVLRFSDGEFDENATKIFQSRLQNDSKFRQVAIAMQSEFEKLSRTPGGAQTAGRRAKRLEMVLRRNPARPAQGLSGKQGPGSERQLKGQQGGGTQKTPGPTASQELRGPQGQSSIQGRTLSPRGHGKAD</sequence>
<evidence type="ECO:0000313" key="3">
    <source>
        <dbReference type="Proteomes" id="UP000606974"/>
    </source>
</evidence>
<dbReference type="AlphaFoldDB" id="A0A8H7E273"/>